<accession>A0A1X6YAI2</accession>
<dbReference type="EMBL" id="FWFN01000001">
    <property type="protein sequence ID" value="SLN13701.1"/>
    <property type="molecule type" value="Genomic_DNA"/>
</dbReference>
<keyword evidence="2" id="KW-0479">Metal-binding</keyword>
<dbReference type="NCBIfam" id="TIGR01891">
    <property type="entry name" value="amidohydrolases"/>
    <property type="match status" value="1"/>
</dbReference>
<evidence type="ECO:0000256" key="1">
    <source>
        <dbReference type="ARBA" id="ARBA00022801"/>
    </source>
</evidence>
<dbReference type="Gene3D" id="3.40.630.10">
    <property type="entry name" value="Zn peptidases"/>
    <property type="match status" value="1"/>
</dbReference>
<feature type="binding site" evidence="2">
    <location>
        <position position="168"/>
    </location>
    <ligand>
        <name>Mn(2+)</name>
        <dbReference type="ChEBI" id="CHEBI:29035"/>
        <label>2</label>
    </ligand>
</feature>
<feature type="binding site" evidence="2">
    <location>
        <position position="109"/>
    </location>
    <ligand>
        <name>Mn(2+)</name>
        <dbReference type="ChEBI" id="CHEBI:29035"/>
        <label>2</label>
    </ligand>
</feature>
<dbReference type="OrthoDB" id="9777385at2"/>
<proteinExistence type="predicted"/>
<feature type="domain" description="Peptidase M20 dimerisation" evidence="3">
    <location>
        <begin position="191"/>
        <end position="286"/>
    </location>
</feature>
<dbReference type="PIRSF" id="PIRSF005962">
    <property type="entry name" value="Pept_M20D_amidohydro"/>
    <property type="match status" value="1"/>
</dbReference>
<dbReference type="SUPFAM" id="SSF53187">
    <property type="entry name" value="Zn-dependent exopeptidases"/>
    <property type="match status" value="1"/>
</dbReference>
<dbReference type="Pfam" id="PF01546">
    <property type="entry name" value="Peptidase_M20"/>
    <property type="match status" value="1"/>
</dbReference>
<keyword evidence="2" id="KW-0464">Manganese</keyword>
<reference evidence="5" key="1">
    <citation type="submission" date="2017-03" db="EMBL/GenBank/DDBJ databases">
        <authorList>
            <person name="Rodrigo-Torres L."/>
            <person name="Arahal R.D."/>
            <person name="Lucena T."/>
        </authorList>
    </citation>
    <scope>NUCLEOTIDE SEQUENCE [LARGE SCALE GENOMIC DNA]</scope>
    <source>
        <strain evidence="5">CECT 7751</strain>
    </source>
</reference>
<dbReference type="GO" id="GO:0046872">
    <property type="term" value="F:metal ion binding"/>
    <property type="evidence" value="ECO:0007669"/>
    <property type="project" value="UniProtKB-KW"/>
</dbReference>
<evidence type="ECO:0000259" key="3">
    <source>
        <dbReference type="Pfam" id="PF07687"/>
    </source>
</evidence>
<dbReference type="FunFam" id="3.30.70.360:FF:000001">
    <property type="entry name" value="N-acetyldiaminopimelate deacetylase"/>
    <property type="match status" value="1"/>
</dbReference>
<dbReference type="InterPro" id="IPR036264">
    <property type="entry name" value="Bact_exopeptidase_dim_dom"/>
</dbReference>
<feature type="binding site" evidence="2">
    <location>
        <position position="107"/>
    </location>
    <ligand>
        <name>Mn(2+)</name>
        <dbReference type="ChEBI" id="CHEBI:29035"/>
        <label>2</label>
    </ligand>
</feature>
<feature type="binding site" evidence="2">
    <location>
        <position position="142"/>
    </location>
    <ligand>
        <name>Mn(2+)</name>
        <dbReference type="ChEBI" id="CHEBI:29035"/>
        <label>2</label>
    </ligand>
</feature>
<protein>
    <submittedName>
        <fullName evidence="4">Putative hydrolase YxeP</fullName>
        <ecNumber evidence="4">3.-.-.-</ecNumber>
    </submittedName>
</protein>
<feature type="binding site" evidence="2">
    <location>
        <position position="366"/>
    </location>
    <ligand>
        <name>Mn(2+)</name>
        <dbReference type="ChEBI" id="CHEBI:29035"/>
        <label>2</label>
    </ligand>
</feature>
<dbReference type="SUPFAM" id="SSF55031">
    <property type="entry name" value="Bacterial exopeptidase dimerisation domain"/>
    <property type="match status" value="1"/>
</dbReference>
<sequence>MPTTATPSAVARFLADHFDDHQALRRDIHAHPELGFEETRTAALVEERLRAAGFEVTTGIARTGMVATLKRGEGPAIGIRADMDALPMDEQTNLPHASKVAGKMHACGHDGHTVSLLATAEALAAEGNFSGTVHLIFQPAEEGLAGGAKMVEEGLFERFPCDRIFGFHNEPRMMLGQAATRSGPTMASADEFRVTFTGKGGHAAVPHMAKDSALALSELVVALQQLVSRRIDPLHSAVVSVTQIHVGSAHNVIAGDGWIGGTVRCLVPSDRKVLEEGIRSIAQGHADAAGVEMTFEWSGGYPPLVNDTAAVADVAVALSSDAAPVTYSEATPIMAGEDFAFMLQEAPGAYVFFGMSEEGAPSPMVHDPAYDFNDKLIPIVAESMVALVEAELPAK</sequence>
<name>A0A1X6YAI2_9RHOB</name>
<gene>
    <name evidence="4" type="primary">yxeP_1</name>
    <name evidence="4" type="ORF">PSM7751_00304</name>
</gene>
<dbReference type="PANTHER" id="PTHR11014">
    <property type="entry name" value="PEPTIDASE M20 FAMILY MEMBER"/>
    <property type="match status" value="1"/>
</dbReference>
<dbReference type="Gene3D" id="3.30.70.360">
    <property type="match status" value="1"/>
</dbReference>
<dbReference type="Pfam" id="PF07687">
    <property type="entry name" value="M20_dimer"/>
    <property type="match status" value="1"/>
</dbReference>
<organism evidence="4 5">
    <name type="scientific">Pseudooceanicola marinus</name>
    <dbReference type="NCBI Taxonomy" id="396013"/>
    <lineage>
        <taxon>Bacteria</taxon>
        <taxon>Pseudomonadati</taxon>
        <taxon>Pseudomonadota</taxon>
        <taxon>Alphaproteobacteria</taxon>
        <taxon>Rhodobacterales</taxon>
        <taxon>Paracoccaceae</taxon>
        <taxon>Pseudooceanicola</taxon>
    </lineage>
</organism>
<dbReference type="GO" id="GO:0019877">
    <property type="term" value="P:diaminopimelate biosynthetic process"/>
    <property type="evidence" value="ECO:0007669"/>
    <property type="project" value="UniProtKB-ARBA"/>
</dbReference>
<dbReference type="InterPro" id="IPR011650">
    <property type="entry name" value="Peptidase_M20_dimer"/>
</dbReference>
<dbReference type="InterPro" id="IPR017439">
    <property type="entry name" value="Amidohydrolase"/>
</dbReference>
<dbReference type="EC" id="3.-.-.-" evidence="4"/>
<dbReference type="AlphaFoldDB" id="A0A1X6YAI2"/>
<keyword evidence="1 4" id="KW-0378">Hydrolase</keyword>
<comment type="cofactor">
    <cofactor evidence="2">
        <name>Mn(2+)</name>
        <dbReference type="ChEBI" id="CHEBI:29035"/>
    </cofactor>
    <text evidence="2">The Mn(2+) ion enhances activity.</text>
</comment>
<dbReference type="GO" id="GO:0050118">
    <property type="term" value="F:N-acetyldiaminopimelate deacetylase activity"/>
    <property type="evidence" value="ECO:0007669"/>
    <property type="project" value="UniProtKB-ARBA"/>
</dbReference>
<dbReference type="Proteomes" id="UP000193963">
    <property type="component" value="Unassembled WGS sequence"/>
</dbReference>
<dbReference type="PANTHER" id="PTHR11014:SF63">
    <property type="entry name" value="METALLOPEPTIDASE, PUTATIVE (AFU_ORTHOLOGUE AFUA_6G09600)-RELATED"/>
    <property type="match status" value="1"/>
</dbReference>
<dbReference type="InterPro" id="IPR002933">
    <property type="entry name" value="Peptidase_M20"/>
</dbReference>
<keyword evidence="5" id="KW-1185">Reference proteome</keyword>
<evidence type="ECO:0000313" key="4">
    <source>
        <dbReference type="EMBL" id="SLN13701.1"/>
    </source>
</evidence>
<evidence type="ECO:0000256" key="2">
    <source>
        <dbReference type="PIRSR" id="PIRSR005962-1"/>
    </source>
</evidence>
<evidence type="ECO:0000313" key="5">
    <source>
        <dbReference type="Proteomes" id="UP000193963"/>
    </source>
</evidence>
<dbReference type="RefSeq" id="WP_085886226.1">
    <property type="nucleotide sequence ID" value="NZ_FWFN01000001.1"/>
</dbReference>